<organism evidence="2 3">
    <name type="scientific">Micromonospora zhanjiangensis</name>
    <dbReference type="NCBI Taxonomy" id="1522057"/>
    <lineage>
        <taxon>Bacteria</taxon>
        <taxon>Bacillati</taxon>
        <taxon>Actinomycetota</taxon>
        <taxon>Actinomycetes</taxon>
        <taxon>Micromonosporales</taxon>
        <taxon>Micromonosporaceae</taxon>
        <taxon>Micromonospora</taxon>
    </lineage>
</organism>
<comment type="caution">
    <text evidence="2">The sequence shown here is derived from an EMBL/GenBank/DDBJ whole genome shotgun (WGS) entry which is preliminary data.</text>
</comment>
<reference evidence="3" key="1">
    <citation type="journal article" date="2019" name="Int. J. Syst. Evol. Microbiol.">
        <title>The Global Catalogue of Microorganisms (GCM) 10K type strain sequencing project: providing services to taxonomists for standard genome sequencing and annotation.</title>
        <authorList>
            <consortium name="The Broad Institute Genomics Platform"/>
            <consortium name="The Broad Institute Genome Sequencing Center for Infectious Disease"/>
            <person name="Wu L."/>
            <person name="Ma J."/>
        </authorList>
    </citation>
    <scope>NUCLEOTIDE SEQUENCE [LARGE SCALE GENOMIC DNA]</scope>
    <source>
        <strain evidence="3">2902at01</strain>
    </source>
</reference>
<feature type="transmembrane region" description="Helical" evidence="1">
    <location>
        <begin position="68"/>
        <end position="90"/>
    </location>
</feature>
<sequence length="239" mass="26478">MSVRERRDPLLLRLKQALTAASASAPPVEKTDAGIDVETARKMLLTDFEQAFVLHNDYKDAERDLYKLSLRILAFPVLVAGALVSAKLISSVGQVGTVLRLPIIYVAALVAGVLNTIVLRAYVVTDRVQTEAKHQVNRLRSLYLHALAAEFPEGWEPVWGSTNPYLESRRKLKAAALTSVVIGILNAAYVAVGVDRLIAYGAHVAWPLWLSVVTGALYFAIQMEVTWDFLRRIRRAQSK</sequence>
<feature type="transmembrane region" description="Helical" evidence="1">
    <location>
        <begin position="102"/>
        <end position="123"/>
    </location>
</feature>
<dbReference type="Proteomes" id="UP001595868">
    <property type="component" value="Unassembled WGS sequence"/>
</dbReference>
<name>A0ABV8KPN6_9ACTN</name>
<feature type="transmembrane region" description="Helical" evidence="1">
    <location>
        <begin position="206"/>
        <end position="230"/>
    </location>
</feature>
<keyword evidence="1" id="KW-0472">Membrane</keyword>
<evidence type="ECO:0000313" key="3">
    <source>
        <dbReference type="Proteomes" id="UP001595868"/>
    </source>
</evidence>
<protein>
    <submittedName>
        <fullName evidence="2">Uncharacterized protein</fullName>
    </submittedName>
</protein>
<gene>
    <name evidence="2" type="ORF">ACFOX0_19060</name>
</gene>
<keyword evidence="1" id="KW-0812">Transmembrane</keyword>
<accession>A0ABV8KPN6</accession>
<dbReference type="RefSeq" id="WP_377547721.1">
    <property type="nucleotide sequence ID" value="NZ_JBHSBN010000013.1"/>
</dbReference>
<proteinExistence type="predicted"/>
<evidence type="ECO:0000256" key="1">
    <source>
        <dbReference type="SAM" id="Phobius"/>
    </source>
</evidence>
<keyword evidence="3" id="KW-1185">Reference proteome</keyword>
<feature type="transmembrane region" description="Helical" evidence="1">
    <location>
        <begin position="174"/>
        <end position="194"/>
    </location>
</feature>
<evidence type="ECO:0000313" key="2">
    <source>
        <dbReference type="EMBL" id="MFC4108018.1"/>
    </source>
</evidence>
<dbReference type="EMBL" id="JBHSBN010000013">
    <property type="protein sequence ID" value="MFC4108018.1"/>
    <property type="molecule type" value="Genomic_DNA"/>
</dbReference>
<keyword evidence="1" id="KW-1133">Transmembrane helix</keyword>